<feature type="transmembrane region" description="Helical" evidence="18">
    <location>
        <begin position="261"/>
        <end position="281"/>
    </location>
</feature>
<dbReference type="InterPro" id="IPR039055">
    <property type="entry name" value="MCU_fam"/>
</dbReference>
<dbReference type="GO" id="GO:1990246">
    <property type="term" value="C:uniplex complex"/>
    <property type="evidence" value="ECO:0007669"/>
    <property type="project" value="TreeGrafter"/>
</dbReference>
<evidence type="ECO:0000313" key="21">
    <source>
        <dbReference type="Proteomes" id="UP000663888"/>
    </source>
</evidence>
<dbReference type="AlphaFoldDB" id="A0A8H2WMZ2"/>
<keyword evidence="9 18" id="KW-1133">Transmembrane helix</keyword>
<evidence type="ECO:0000256" key="17">
    <source>
        <dbReference type="ARBA" id="ARBA00045938"/>
    </source>
</evidence>
<keyword evidence="8" id="KW-0106">Calcium</keyword>
<evidence type="ECO:0000256" key="14">
    <source>
        <dbReference type="ARBA" id="ARBA00036634"/>
    </source>
</evidence>
<evidence type="ECO:0000259" key="19">
    <source>
        <dbReference type="Pfam" id="PF04678"/>
    </source>
</evidence>
<name>A0A8H2WMZ2_9AGAM</name>
<evidence type="ECO:0000256" key="11">
    <source>
        <dbReference type="ARBA" id="ARBA00023128"/>
    </source>
</evidence>
<keyword evidence="13" id="KW-0407">Ion channel</keyword>
<evidence type="ECO:0000256" key="3">
    <source>
        <dbReference type="ARBA" id="ARBA00022448"/>
    </source>
</evidence>
<evidence type="ECO:0000256" key="5">
    <source>
        <dbReference type="ARBA" id="ARBA00022673"/>
    </source>
</evidence>
<evidence type="ECO:0000256" key="2">
    <source>
        <dbReference type="ARBA" id="ARBA00005653"/>
    </source>
</evidence>
<comment type="caution">
    <text evidence="20">The sequence shown here is derived from an EMBL/GenBank/DDBJ whole genome shotgun (WGS) entry which is preliminary data.</text>
</comment>
<evidence type="ECO:0000256" key="12">
    <source>
        <dbReference type="ARBA" id="ARBA00023136"/>
    </source>
</evidence>
<dbReference type="InterPro" id="IPR006769">
    <property type="entry name" value="MCU_C"/>
</dbReference>
<evidence type="ECO:0000256" key="15">
    <source>
        <dbReference type="ARBA" id="ARBA00044966"/>
    </source>
</evidence>
<evidence type="ECO:0000256" key="18">
    <source>
        <dbReference type="SAM" id="Phobius"/>
    </source>
</evidence>
<comment type="subunit">
    <text evidence="15">Homotetramer, assembles in a dimer or dimers configuration with two interfaces.</text>
</comment>
<evidence type="ECO:0000256" key="1">
    <source>
        <dbReference type="ARBA" id="ARBA00004448"/>
    </source>
</evidence>
<keyword evidence="4" id="KW-0109">Calcium transport</keyword>
<evidence type="ECO:0000313" key="20">
    <source>
        <dbReference type="EMBL" id="CAE6399409.1"/>
    </source>
</evidence>
<keyword evidence="12 18" id="KW-0472">Membrane</keyword>
<proteinExistence type="inferred from homology"/>
<evidence type="ECO:0000256" key="16">
    <source>
        <dbReference type="ARBA" id="ARBA00044981"/>
    </source>
</evidence>
<evidence type="ECO:0000256" key="13">
    <source>
        <dbReference type="ARBA" id="ARBA00023303"/>
    </source>
</evidence>
<dbReference type="Proteomes" id="UP000663888">
    <property type="component" value="Unassembled WGS sequence"/>
</dbReference>
<accession>A0A8H2WMZ2</accession>
<keyword evidence="5" id="KW-0107">Calcium channel</keyword>
<evidence type="ECO:0000256" key="9">
    <source>
        <dbReference type="ARBA" id="ARBA00022989"/>
    </source>
</evidence>
<keyword evidence="7" id="KW-0999">Mitochondrion inner membrane</keyword>
<evidence type="ECO:0000256" key="8">
    <source>
        <dbReference type="ARBA" id="ARBA00022837"/>
    </source>
</evidence>
<comment type="function">
    <text evidence="17">Highly selective calcium channel localized to the inner mitochondrial membrane, which mediates calcium uptake into the mitochondrial matrix. Mitochondrial calcium homeostasis plays key roles in cellular physiology and regulates ATP production, cytoplasmic calcium signals and activation of cell death pathways. Sufficient to operate as a pore-forming channel without the need of calcium-sensor or auxiliary subunit.</text>
</comment>
<comment type="subcellular location">
    <subcellularLocation>
        <location evidence="1">Mitochondrion inner membrane</location>
        <topology evidence="1">Multi-pass membrane protein</topology>
    </subcellularLocation>
</comment>
<dbReference type="EMBL" id="CAJMWX010000069">
    <property type="protein sequence ID" value="CAE6399409.1"/>
    <property type="molecule type" value="Genomic_DNA"/>
</dbReference>
<keyword evidence="10" id="KW-0406">Ion transport</keyword>
<dbReference type="GO" id="GO:0051560">
    <property type="term" value="P:mitochondrial calcium ion homeostasis"/>
    <property type="evidence" value="ECO:0007669"/>
    <property type="project" value="InterPro"/>
</dbReference>
<protein>
    <recommendedName>
        <fullName evidence="16">Calcium uniporter protein, mitochondrial</fullName>
    </recommendedName>
</protein>
<dbReference type="GO" id="GO:0036444">
    <property type="term" value="P:calcium import into the mitochondrion"/>
    <property type="evidence" value="ECO:0007669"/>
    <property type="project" value="TreeGrafter"/>
</dbReference>
<dbReference type="GO" id="GO:0005262">
    <property type="term" value="F:calcium channel activity"/>
    <property type="evidence" value="ECO:0007669"/>
    <property type="project" value="UniProtKB-KW"/>
</dbReference>
<dbReference type="GO" id="GO:0015292">
    <property type="term" value="F:uniporter activity"/>
    <property type="evidence" value="ECO:0007669"/>
    <property type="project" value="TreeGrafter"/>
</dbReference>
<keyword evidence="6 18" id="KW-0812">Transmembrane</keyword>
<evidence type="ECO:0000256" key="6">
    <source>
        <dbReference type="ARBA" id="ARBA00022692"/>
    </source>
</evidence>
<dbReference type="PANTHER" id="PTHR13462:SF10">
    <property type="entry name" value="CALCIUM UNIPORTER PROTEIN, MITOCHONDRIAL"/>
    <property type="match status" value="1"/>
</dbReference>
<comment type="similarity">
    <text evidence="2">Belongs to the MCU (TC 1.A.77) family.</text>
</comment>
<evidence type="ECO:0000256" key="4">
    <source>
        <dbReference type="ARBA" id="ARBA00022568"/>
    </source>
</evidence>
<reference evidence="20" key="1">
    <citation type="submission" date="2021-01" db="EMBL/GenBank/DDBJ databases">
        <authorList>
            <person name="Kaushik A."/>
        </authorList>
    </citation>
    <scope>NUCLEOTIDE SEQUENCE</scope>
    <source>
        <strain evidence="20">AG4-R118</strain>
    </source>
</reference>
<evidence type="ECO:0000256" key="10">
    <source>
        <dbReference type="ARBA" id="ARBA00023065"/>
    </source>
</evidence>
<feature type="domain" description="Calcium uniporter protein C-terminal" evidence="19">
    <location>
        <begin position="222"/>
        <end position="344"/>
    </location>
</feature>
<gene>
    <name evidence="20" type="ORF">RDB_LOCUS2480</name>
</gene>
<dbReference type="PANTHER" id="PTHR13462">
    <property type="entry name" value="CALCIUM UNIPORTER PROTEIN, MITOCHONDRIAL"/>
    <property type="match status" value="1"/>
</dbReference>
<keyword evidence="11" id="KW-0496">Mitochondrion</keyword>
<organism evidence="20 21">
    <name type="scientific">Rhizoctonia solani</name>
    <dbReference type="NCBI Taxonomy" id="456999"/>
    <lineage>
        <taxon>Eukaryota</taxon>
        <taxon>Fungi</taxon>
        <taxon>Dikarya</taxon>
        <taxon>Basidiomycota</taxon>
        <taxon>Agaricomycotina</taxon>
        <taxon>Agaricomycetes</taxon>
        <taxon>Cantharellales</taxon>
        <taxon>Ceratobasidiaceae</taxon>
        <taxon>Rhizoctonia</taxon>
    </lineage>
</organism>
<evidence type="ECO:0000256" key="7">
    <source>
        <dbReference type="ARBA" id="ARBA00022792"/>
    </source>
</evidence>
<dbReference type="Pfam" id="PF04678">
    <property type="entry name" value="MCU"/>
    <property type="match status" value="1"/>
</dbReference>
<sequence length="395" mass="44792">MWAIRSCVRIVAGSSIRLHSRPVLHTCTPIAITFQSHYFCAVSRFQRKEKPKEHNGIRRENLNVTQSRMFSEAERGVKWAEGLESVKKVGGSTGEEMEHIPEGKGLLSPTSSHLLKLIVPIPTATTKVPRLTIFLLRPSQPLSSVSHLIHASLPPDTSPNTSVAFRSIPRTPNTPEIQWSDSTDIGDFVMEAARDREFAITISQKPSEPENEVRINVVVPSFRSRTRFLRQRLRNVSNELSKLEAVKRDCDHIAYRSARRLALGGFGILLVYFGAVVRLTFWDLGREVMAPMTYLSGLAWVICGTNLRAIGREVSYSSLLRQSISARRAKLYKSHGFDLDLWEDLVTEEKKLKREIHKIANNYNFIWDGSPEGNFEFQIERAEKLKGLDKKAEIK</sequence>
<keyword evidence="3" id="KW-0813">Transport</keyword>
<comment type="catalytic activity">
    <reaction evidence="14">
        <text>Ca(2+)(in) = Ca(2+)(out)</text>
        <dbReference type="Rhea" id="RHEA:29671"/>
        <dbReference type="ChEBI" id="CHEBI:29108"/>
    </reaction>
</comment>